<dbReference type="GO" id="GO:0046452">
    <property type="term" value="P:dihydrofolate metabolic process"/>
    <property type="evidence" value="ECO:0007669"/>
    <property type="project" value="TreeGrafter"/>
</dbReference>
<evidence type="ECO:0000256" key="4">
    <source>
        <dbReference type="ARBA" id="ARBA00022563"/>
    </source>
</evidence>
<dbReference type="PANTHER" id="PTHR48069">
    <property type="entry name" value="DIHYDROFOLATE REDUCTASE"/>
    <property type="match status" value="1"/>
</dbReference>
<dbReference type="OrthoDB" id="9804315at2"/>
<dbReference type="HOGENOM" id="CLU_043966_5_2_9"/>
<evidence type="ECO:0000256" key="8">
    <source>
        <dbReference type="RuleBase" id="RU004474"/>
    </source>
</evidence>
<dbReference type="GO" id="GO:0046654">
    <property type="term" value="P:tetrahydrofolate biosynthetic process"/>
    <property type="evidence" value="ECO:0007669"/>
    <property type="project" value="UniProtKB-UniPathway"/>
</dbReference>
<evidence type="ECO:0000256" key="2">
    <source>
        <dbReference type="ARBA" id="ARBA00009539"/>
    </source>
</evidence>
<feature type="domain" description="DHFR" evidence="9">
    <location>
        <begin position="1"/>
        <end position="164"/>
    </location>
</feature>
<dbReference type="EMBL" id="AEPV01000041">
    <property type="protein sequence ID" value="EFU73948.1"/>
    <property type="molecule type" value="Genomic_DNA"/>
</dbReference>
<dbReference type="EC" id="1.5.1.3" evidence="3 7"/>
<keyword evidence="6 7" id="KW-0560">Oxidoreductase</keyword>
<dbReference type="InterPro" id="IPR017925">
    <property type="entry name" value="DHFR_CS"/>
</dbReference>
<dbReference type="InterPro" id="IPR024072">
    <property type="entry name" value="DHFR-like_dom_sf"/>
</dbReference>
<evidence type="ECO:0000259" key="9">
    <source>
        <dbReference type="PROSITE" id="PS51330"/>
    </source>
</evidence>
<dbReference type="SUPFAM" id="SSF53597">
    <property type="entry name" value="Dihydrofolate reductase-like"/>
    <property type="match status" value="1"/>
</dbReference>
<dbReference type="Proteomes" id="UP000010296">
    <property type="component" value="Unassembled WGS sequence"/>
</dbReference>
<dbReference type="RefSeq" id="WP_007208144.1">
    <property type="nucleotide sequence ID" value="NZ_GL622241.1"/>
</dbReference>
<dbReference type="GO" id="GO:0050661">
    <property type="term" value="F:NADP binding"/>
    <property type="evidence" value="ECO:0007669"/>
    <property type="project" value="InterPro"/>
</dbReference>
<evidence type="ECO:0000256" key="3">
    <source>
        <dbReference type="ARBA" id="ARBA00012856"/>
    </source>
</evidence>
<keyword evidence="4 7" id="KW-0554">One-carbon metabolism</keyword>
<dbReference type="PROSITE" id="PS51330">
    <property type="entry name" value="DHFR_2"/>
    <property type="match status" value="1"/>
</dbReference>
<dbReference type="PROSITE" id="PS00075">
    <property type="entry name" value="DHFR_1"/>
    <property type="match status" value="1"/>
</dbReference>
<keyword evidence="11" id="KW-1185">Reference proteome</keyword>
<comment type="function">
    <text evidence="7">Key enzyme in folate metabolism. Catalyzes an essential reaction for de novo glycine and purine synthesis, and for DNA precursor synthesis.</text>
</comment>
<dbReference type="AlphaFoldDB" id="E6LFI6"/>
<dbReference type="Pfam" id="PF00186">
    <property type="entry name" value="DHFR_1"/>
    <property type="match status" value="1"/>
</dbReference>
<comment type="caution">
    <text evidence="10">The sequence shown here is derived from an EMBL/GenBank/DDBJ whole genome shotgun (WGS) entry which is preliminary data.</text>
</comment>
<evidence type="ECO:0000256" key="6">
    <source>
        <dbReference type="ARBA" id="ARBA00023002"/>
    </source>
</evidence>
<dbReference type="PIRSF" id="PIRSF000194">
    <property type="entry name" value="DHFR"/>
    <property type="match status" value="1"/>
</dbReference>
<dbReference type="GO" id="GO:0005829">
    <property type="term" value="C:cytosol"/>
    <property type="evidence" value="ECO:0007669"/>
    <property type="project" value="TreeGrafter"/>
</dbReference>
<protein>
    <recommendedName>
        <fullName evidence="3 7">Dihydrofolate reductase</fullName>
        <ecNumber evidence="3 7">1.5.1.3</ecNumber>
    </recommendedName>
</protein>
<dbReference type="GO" id="GO:0004146">
    <property type="term" value="F:dihydrofolate reductase activity"/>
    <property type="evidence" value="ECO:0007669"/>
    <property type="project" value="UniProtKB-EC"/>
</dbReference>
<dbReference type="InterPro" id="IPR012259">
    <property type="entry name" value="DHFR"/>
</dbReference>
<keyword evidence="5 7" id="KW-0521">NADP</keyword>
<dbReference type="InterPro" id="IPR001796">
    <property type="entry name" value="DHFR_dom"/>
</dbReference>
<evidence type="ECO:0000313" key="10">
    <source>
        <dbReference type="EMBL" id="EFU73948.1"/>
    </source>
</evidence>
<evidence type="ECO:0000256" key="7">
    <source>
        <dbReference type="PIRNR" id="PIRNR000194"/>
    </source>
</evidence>
<comment type="catalytic activity">
    <reaction evidence="7">
        <text>(6S)-5,6,7,8-tetrahydrofolate + NADP(+) = 7,8-dihydrofolate + NADPH + H(+)</text>
        <dbReference type="Rhea" id="RHEA:15009"/>
        <dbReference type="ChEBI" id="CHEBI:15378"/>
        <dbReference type="ChEBI" id="CHEBI:57451"/>
        <dbReference type="ChEBI" id="CHEBI:57453"/>
        <dbReference type="ChEBI" id="CHEBI:57783"/>
        <dbReference type="ChEBI" id="CHEBI:58349"/>
        <dbReference type="EC" id="1.5.1.3"/>
    </reaction>
</comment>
<dbReference type="eggNOG" id="COG0262">
    <property type="taxonomic scope" value="Bacteria"/>
</dbReference>
<dbReference type="CDD" id="cd00209">
    <property type="entry name" value="DHFR"/>
    <property type="match status" value="1"/>
</dbReference>
<dbReference type="GO" id="GO:0046655">
    <property type="term" value="P:folic acid metabolic process"/>
    <property type="evidence" value="ECO:0007669"/>
    <property type="project" value="TreeGrafter"/>
</dbReference>
<dbReference type="UniPathway" id="UPA00077">
    <property type="reaction ID" value="UER00158"/>
</dbReference>
<comment type="similarity">
    <text evidence="2 7 8">Belongs to the dihydrofolate reductase family.</text>
</comment>
<evidence type="ECO:0000313" key="11">
    <source>
        <dbReference type="Proteomes" id="UP000010296"/>
    </source>
</evidence>
<dbReference type="PRINTS" id="PR00070">
    <property type="entry name" value="DHFR"/>
</dbReference>
<dbReference type="PANTHER" id="PTHR48069:SF3">
    <property type="entry name" value="DIHYDROFOLATE REDUCTASE"/>
    <property type="match status" value="1"/>
</dbReference>
<accession>E6LFI6</accession>
<gene>
    <name evidence="10" type="primary">folA</name>
    <name evidence="10" type="ORF">HMPREF9088_1126</name>
</gene>
<dbReference type="Gene3D" id="3.40.430.10">
    <property type="entry name" value="Dihydrofolate Reductase, subunit A"/>
    <property type="match status" value="1"/>
</dbReference>
<evidence type="ECO:0000256" key="1">
    <source>
        <dbReference type="ARBA" id="ARBA00004903"/>
    </source>
</evidence>
<comment type="pathway">
    <text evidence="1 7">Cofactor biosynthesis; tetrahydrofolate biosynthesis; 5,6,7,8-tetrahydrofolate from 7,8-dihydrofolate: step 1/1.</text>
</comment>
<reference evidence="10 11" key="1">
    <citation type="submission" date="2010-12" db="EMBL/GenBank/DDBJ databases">
        <authorList>
            <person name="Muzny D."/>
            <person name="Qin X."/>
            <person name="Deng J."/>
            <person name="Jiang H."/>
            <person name="Liu Y."/>
            <person name="Qu J."/>
            <person name="Song X.-Z."/>
            <person name="Zhang L."/>
            <person name="Thornton R."/>
            <person name="Coyle M."/>
            <person name="Francisco L."/>
            <person name="Jackson L."/>
            <person name="Javaid M."/>
            <person name="Korchina V."/>
            <person name="Kovar C."/>
            <person name="Mata R."/>
            <person name="Mathew T."/>
            <person name="Ngo R."/>
            <person name="Nguyen L."/>
            <person name="Nguyen N."/>
            <person name="Okwuonu G."/>
            <person name="Ongeri F."/>
            <person name="Pham C."/>
            <person name="Simmons D."/>
            <person name="Wilczek-Boney K."/>
            <person name="Hale W."/>
            <person name="Jakkamsetti A."/>
            <person name="Pham P."/>
            <person name="Ruth R."/>
            <person name="San Lucas F."/>
            <person name="Warren J."/>
            <person name="Zhang J."/>
            <person name="Zhao Z."/>
            <person name="Zhou C."/>
            <person name="Zhu D."/>
            <person name="Lee S."/>
            <person name="Bess C."/>
            <person name="Blankenburg K."/>
            <person name="Forbes L."/>
            <person name="Fu Q."/>
            <person name="Gubbala S."/>
            <person name="Hirani K."/>
            <person name="Jayaseelan J.C."/>
            <person name="Lara F."/>
            <person name="Munidasa M."/>
            <person name="Palculict T."/>
            <person name="Patil S."/>
            <person name="Pu L.-L."/>
            <person name="Saada N."/>
            <person name="Tang L."/>
            <person name="Weissenberger G."/>
            <person name="Zhu Y."/>
            <person name="Hemphill L."/>
            <person name="Shang Y."/>
            <person name="Youmans B."/>
            <person name="Ayvaz T."/>
            <person name="Ross M."/>
            <person name="Santibanez J."/>
            <person name="Aqrawi P."/>
            <person name="Gross S."/>
            <person name="Joshi V."/>
            <person name="Fowler G."/>
            <person name="Nazareth L."/>
            <person name="Reid J."/>
            <person name="Worley K."/>
            <person name="Petrosino J."/>
            <person name="Highlander S."/>
            <person name="Gibbs R."/>
        </authorList>
    </citation>
    <scope>NUCLEOTIDE SEQUENCE [LARGE SCALE GENOMIC DNA]</scope>
    <source>
        <strain evidence="11">DSM 15952 / CCUG 50447 / LMG 22039 / TP 1.5</strain>
    </source>
</reference>
<proteinExistence type="inferred from homology"/>
<evidence type="ECO:0000256" key="5">
    <source>
        <dbReference type="ARBA" id="ARBA00022857"/>
    </source>
</evidence>
<dbReference type="GO" id="GO:0006730">
    <property type="term" value="P:one-carbon metabolic process"/>
    <property type="evidence" value="ECO:0007669"/>
    <property type="project" value="UniProtKB-KW"/>
</dbReference>
<dbReference type="STRING" id="888064.HMPREF9088_1126"/>
<sequence length="166" mass="19139">MLVALWAQDADGLIGNQGTLPWHLPNDLKFFKEQTMNHTIVMGRKTFEGMDGKVLPKRTSIVLTSDKAYQAPDGVIVMHTRQEVLDYVAKTNEPVFLIGGSGVFESLLSECTDLYRTWIDHRFSGDVYFPEHAIDWNDWTRTKVIEGKVDEANPYPHRFEFYQRTK</sequence>
<dbReference type="PATRIC" id="fig|888064.11.peg.1537"/>
<name>E6LFI6_ENTI1</name>
<organism evidence="10 11">
    <name type="scientific">Enterococcus italicus (strain DSM 15952 / CCUG 50447 / LMG 22039 / TP 1.5)</name>
    <dbReference type="NCBI Taxonomy" id="888064"/>
    <lineage>
        <taxon>Bacteria</taxon>
        <taxon>Bacillati</taxon>
        <taxon>Bacillota</taxon>
        <taxon>Bacilli</taxon>
        <taxon>Lactobacillales</taxon>
        <taxon>Enterococcaceae</taxon>
        <taxon>Enterococcus</taxon>
    </lineage>
</organism>